<dbReference type="InterPro" id="IPR013320">
    <property type="entry name" value="ConA-like_dom_sf"/>
</dbReference>
<name>A0A1M6QWN6_9BACT</name>
<proteinExistence type="predicted"/>
<dbReference type="PANTHER" id="PTHR30273">
    <property type="entry name" value="PERIPLASMIC SIGNAL SENSOR AND SIGMA FACTOR ACTIVATOR FECR-RELATED"/>
    <property type="match status" value="1"/>
</dbReference>
<reference evidence="3 4" key="1">
    <citation type="submission" date="2016-11" db="EMBL/GenBank/DDBJ databases">
        <authorList>
            <person name="Jaros S."/>
            <person name="Januszkiewicz K."/>
            <person name="Wedrychowicz H."/>
        </authorList>
    </citation>
    <scope>NUCLEOTIDE SEQUENCE [LARGE SCALE GENOMIC DNA]</scope>
    <source>
        <strain evidence="3 4">DSM 18772</strain>
    </source>
</reference>
<dbReference type="Gene3D" id="2.60.120.1440">
    <property type="match status" value="1"/>
</dbReference>
<dbReference type="AlphaFoldDB" id="A0A1M6QWN6"/>
<keyword evidence="1" id="KW-0812">Transmembrane</keyword>
<dbReference type="Gene3D" id="2.60.120.200">
    <property type="match status" value="1"/>
</dbReference>
<organism evidence="3 4">
    <name type="scientific">Rubritalea squalenifaciens DSM 18772</name>
    <dbReference type="NCBI Taxonomy" id="1123071"/>
    <lineage>
        <taxon>Bacteria</taxon>
        <taxon>Pseudomonadati</taxon>
        <taxon>Verrucomicrobiota</taxon>
        <taxon>Verrucomicrobiia</taxon>
        <taxon>Verrucomicrobiales</taxon>
        <taxon>Rubritaleaceae</taxon>
        <taxon>Rubritalea</taxon>
    </lineage>
</organism>
<protein>
    <submittedName>
        <fullName evidence="3">FecR family protein</fullName>
    </submittedName>
</protein>
<evidence type="ECO:0000313" key="4">
    <source>
        <dbReference type="Proteomes" id="UP000184510"/>
    </source>
</evidence>
<dbReference type="InParanoid" id="A0A1M6QWN6"/>
<gene>
    <name evidence="3" type="ORF">SAMN02745181_3484</name>
</gene>
<dbReference type="Pfam" id="PF04773">
    <property type="entry name" value="FecR"/>
    <property type="match status" value="1"/>
</dbReference>
<feature type="domain" description="FecR protein" evidence="2">
    <location>
        <begin position="154"/>
        <end position="237"/>
    </location>
</feature>
<dbReference type="PANTHER" id="PTHR30273:SF2">
    <property type="entry name" value="PROTEIN FECR"/>
    <property type="match status" value="1"/>
</dbReference>
<dbReference type="SUPFAM" id="SSF49899">
    <property type="entry name" value="Concanavalin A-like lectins/glucanases"/>
    <property type="match status" value="1"/>
</dbReference>
<feature type="transmembrane region" description="Helical" evidence="1">
    <location>
        <begin position="87"/>
        <end position="105"/>
    </location>
</feature>
<keyword evidence="1" id="KW-1133">Transmembrane helix</keyword>
<dbReference type="STRING" id="1123071.SAMN02745181_3484"/>
<evidence type="ECO:0000256" key="1">
    <source>
        <dbReference type="SAM" id="Phobius"/>
    </source>
</evidence>
<dbReference type="EMBL" id="FQYR01000007">
    <property type="protein sequence ID" value="SHK24679.1"/>
    <property type="molecule type" value="Genomic_DNA"/>
</dbReference>
<dbReference type="Pfam" id="PF13385">
    <property type="entry name" value="Laminin_G_3"/>
    <property type="match status" value="1"/>
</dbReference>
<sequence length="521" mass="57896">MRPAEIKKNERAEELIQELEDGTISEAGHQELMEILRNDSAVRLLYLEHMQLVSLLKQTAEDRVKLGTMPVSPDMVLAERKKGALKSVVYGLAAMLLIGLAALLVKTQFIPAPPSEDVIAFEYSNHASLSVSYDGKDLSPQDQLKVGYQVTLRHGLVRFTFPNGVQAIVEGPSKLKVLSDTSVQMKEGLAWFKVPPEGVGFKVVTETMVVEDLGTEFGVWFDSDGFEQVHVGKGKVRVFYKEESEILLEGQAVKVSPLGGMLEQDFQVQNFRKAFDRDLPYMHWSFDKLDDGAFAAEGNISEREPELARLELKKLFGEQVDDEASYVAAGRFGSCFSLNGDGVYGETQLKAIGGNTPRTIAAWVRHRGDSYGLGGRTPYCSWGKRESGRLWKVFLEKGDNDLRLFTSAMHSAVYSPLGSRGIDGKWIHIASVYTGKVRQDGFPEVYHYVNGELLYPKSFEKKTEINTDVASAGAMPLRVGAAIENKEGAQSVDGDIDELYIFRGVLSETQIQKLMLENKFE</sequence>
<dbReference type="GO" id="GO:0016989">
    <property type="term" value="F:sigma factor antagonist activity"/>
    <property type="evidence" value="ECO:0007669"/>
    <property type="project" value="TreeGrafter"/>
</dbReference>
<dbReference type="InterPro" id="IPR012373">
    <property type="entry name" value="Ferrdict_sens_TM"/>
</dbReference>
<keyword evidence="1" id="KW-0472">Membrane</keyword>
<evidence type="ECO:0000313" key="3">
    <source>
        <dbReference type="EMBL" id="SHK24679.1"/>
    </source>
</evidence>
<dbReference type="Proteomes" id="UP000184510">
    <property type="component" value="Unassembled WGS sequence"/>
</dbReference>
<dbReference type="InterPro" id="IPR006860">
    <property type="entry name" value="FecR"/>
</dbReference>
<dbReference type="RefSeq" id="WP_143185038.1">
    <property type="nucleotide sequence ID" value="NZ_FQYR01000007.1"/>
</dbReference>
<evidence type="ECO:0000259" key="2">
    <source>
        <dbReference type="Pfam" id="PF04773"/>
    </source>
</evidence>
<dbReference type="OrthoDB" id="258532at2"/>
<accession>A0A1M6QWN6</accession>
<keyword evidence="4" id="KW-1185">Reference proteome</keyword>